<evidence type="ECO:0000256" key="1">
    <source>
        <dbReference type="ARBA" id="ARBA00010609"/>
    </source>
</evidence>
<accession>A0ABD1L083</accession>
<organism evidence="6 7">
    <name type="scientific">Flemingia macrophylla</name>
    <dbReference type="NCBI Taxonomy" id="520843"/>
    <lineage>
        <taxon>Eukaryota</taxon>
        <taxon>Viridiplantae</taxon>
        <taxon>Streptophyta</taxon>
        <taxon>Embryophyta</taxon>
        <taxon>Tracheophyta</taxon>
        <taxon>Spermatophyta</taxon>
        <taxon>Magnoliopsida</taxon>
        <taxon>eudicotyledons</taxon>
        <taxon>Gunneridae</taxon>
        <taxon>Pentapetalae</taxon>
        <taxon>rosids</taxon>
        <taxon>fabids</taxon>
        <taxon>Fabales</taxon>
        <taxon>Fabaceae</taxon>
        <taxon>Papilionoideae</taxon>
        <taxon>50 kb inversion clade</taxon>
        <taxon>NPAAA clade</taxon>
        <taxon>indigoferoid/millettioid clade</taxon>
        <taxon>Phaseoleae</taxon>
        <taxon>Flemingia</taxon>
    </lineage>
</organism>
<feature type="domain" description="Plastocyanin-like" evidence="5">
    <location>
        <begin position="18"/>
        <end position="138"/>
    </location>
</feature>
<gene>
    <name evidence="6" type="ORF">Fmac_030811</name>
</gene>
<evidence type="ECO:0000313" key="6">
    <source>
        <dbReference type="EMBL" id="KAL2316935.1"/>
    </source>
</evidence>
<keyword evidence="2" id="KW-0479">Metal-binding</keyword>
<dbReference type="PANTHER" id="PTHR11709:SF394">
    <property type="entry name" value="FI03373P-RELATED"/>
    <property type="match status" value="1"/>
</dbReference>
<evidence type="ECO:0000256" key="4">
    <source>
        <dbReference type="ARBA" id="ARBA00023008"/>
    </source>
</evidence>
<dbReference type="Gene3D" id="2.60.40.420">
    <property type="entry name" value="Cupredoxins - blue copper proteins"/>
    <property type="match status" value="1"/>
</dbReference>
<proteinExistence type="inferred from homology"/>
<dbReference type="Proteomes" id="UP001603857">
    <property type="component" value="Unassembled WGS sequence"/>
</dbReference>
<dbReference type="AlphaFoldDB" id="A0ABD1L083"/>
<comment type="similarity">
    <text evidence="1">Belongs to the multicopper oxidase family.</text>
</comment>
<sequence length="165" mass="18967">MIYSTKEHKLNKLASHPFHSNGLTSLSLGSGVYMFQYDQVVDVILQNANVLSDIANEIHPWHLHGHDFWVLGYGEGKFKVGDERKFNLKNPPLKNTIVIFPYGLIALRFKADNPGVWAFHCHIKPHLRMEMSIVFAEVIHKVNNIFKQARTCGVLKNMFMNNKHN</sequence>
<keyword evidence="4" id="KW-0186">Copper</keyword>
<name>A0ABD1L083_9FABA</name>
<evidence type="ECO:0000256" key="2">
    <source>
        <dbReference type="ARBA" id="ARBA00022723"/>
    </source>
</evidence>
<dbReference type="InterPro" id="IPR008972">
    <property type="entry name" value="Cupredoxin"/>
</dbReference>
<dbReference type="InterPro" id="IPR011706">
    <property type="entry name" value="Cu-oxidase_C"/>
</dbReference>
<protein>
    <recommendedName>
        <fullName evidence="5">Plastocyanin-like domain-containing protein</fullName>
    </recommendedName>
</protein>
<dbReference type="SUPFAM" id="SSF49503">
    <property type="entry name" value="Cupredoxins"/>
    <property type="match status" value="1"/>
</dbReference>
<comment type="caution">
    <text evidence="6">The sequence shown here is derived from an EMBL/GenBank/DDBJ whole genome shotgun (WGS) entry which is preliminary data.</text>
</comment>
<dbReference type="GO" id="GO:0016491">
    <property type="term" value="F:oxidoreductase activity"/>
    <property type="evidence" value="ECO:0007669"/>
    <property type="project" value="UniProtKB-KW"/>
</dbReference>
<keyword evidence="7" id="KW-1185">Reference proteome</keyword>
<evidence type="ECO:0000256" key="3">
    <source>
        <dbReference type="ARBA" id="ARBA00023002"/>
    </source>
</evidence>
<keyword evidence="3" id="KW-0560">Oxidoreductase</keyword>
<reference evidence="6 7" key="1">
    <citation type="submission" date="2024-08" db="EMBL/GenBank/DDBJ databases">
        <title>Insights into the chromosomal genome structure of Flemingia macrophylla.</title>
        <authorList>
            <person name="Ding Y."/>
            <person name="Zhao Y."/>
            <person name="Bi W."/>
            <person name="Wu M."/>
            <person name="Zhao G."/>
            <person name="Gong Y."/>
            <person name="Li W."/>
            <person name="Zhang P."/>
        </authorList>
    </citation>
    <scope>NUCLEOTIDE SEQUENCE [LARGE SCALE GENOMIC DNA]</scope>
    <source>
        <strain evidence="6">DYQJB</strain>
        <tissue evidence="6">Leaf</tissue>
    </source>
</reference>
<dbReference type="InterPro" id="IPR045087">
    <property type="entry name" value="Cu-oxidase_fam"/>
</dbReference>
<dbReference type="PANTHER" id="PTHR11709">
    <property type="entry name" value="MULTI-COPPER OXIDASE"/>
    <property type="match status" value="1"/>
</dbReference>
<dbReference type="GO" id="GO:0046872">
    <property type="term" value="F:metal ion binding"/>
    <property type="evidence" value="ECO:0007669"/>
    <property type="project" value="UniProtKB-KW"/>
</dbReference>
<evidence type="ECO:0000259" key="5">
    <source>
        <dbReference type="Pfam" id="PF07731"/>
    </source>
</evidence>
<dbReference type="Pfam" id="PF07731">
    <property type="entry name" value="Cu-oxidase_2"/>
    <property type="match status" value="1"/>
</dbReference>
<dbReference type="EMBL" id="JBGMDY010000011">
    <property type="protein sequence ID" value="KAL2316935.1"/>
    <property type="molecule type" value="Genomic_DNA"/>
</dbReference>
<evidence type="ECO:0000313" key="7">
    <source>
        <dbReference type="Proteomes" id="UP001603857"/>
    </source>
</evidence>